<evidence type="ECO:0000256" key="3">
    <source>
        <dbReference type="ARBA" id="ARBA00023004"/>
    </source>
</evidence>
<dbReference type="GO" id="GO:0009055">
    <property type="term" value="F:electron transfer activity"/>
    <property type="evidence" value="ECO:0007669"/>
    <property type="project" value="InterPro"/>
</dbReference>
<reference evidence="8" key="2">
    <citation type="submission" date="2021-04" db="EMBL/GenBank/DDBJ databases">
        <authorList>
            <person name="Gilroy R."/>
        </authorList>
    </citation>
    <scope>NUCLEOTIDE SEQUENCE</scope>
    <source>
        <strain evidence="8">1719</strain>
    </source>
</reference>
<gene>
    <name evidence="8" type="ORF">H9853_09785</name>
</gene>
<evidence type="ECO:0000256" key="1">
    <source>
        <dbReference type="ARBA" id="ARBA00022617"/>
    </source>
</evidence>
<evidence type="ECO:0000313" key="9">
    <source>
        <dbReference type="Proteomes" id="UP000824156"/>
    </source>
</evidence>
<evidence type="ECO:0000256" key="6">
    <source>
        <dbReference type="SAM" id="SignalP"/>
    </source>
</evidence>
<feature type="signal peptide" evidence="6">
    <location>
        <begin position="1"/>
        <end position="18"/>
    </location>
</feature>
<dbReference type="Proteomes" id="UP000824156">
    <property type="component" value="Unassembled WGS sequence"/>
</dbReference>
<dbReference type="AlphaFoldDB" id="A0A9D1WBL1"/>
<keyword evidence="6" id="KW-0732">Signal</keyword>
<keyword evidence="1 4" id="KW-0349">Heme</keyword>
<feature type="chain" id="PRO_5038363407" evidence="6">
    <location>
        <begin position="19"/>
        <end position="154"/>
    </location>
</feature>
<dbReference type="Gene3D" id="1.10.760.10">
    <property type="entry name" value="Cytochrome c-like domain"/>
    <property type="match status" value="1"/>
</dbReference>
<dbReference type="GO" id="GO:0020037">
    <property type="term" value="F:heme binding"/>
    <property type="evidence" value="ECO:0007669"/>
    <property type="project" value="InterPro"/>
</dbReference>
<comment type="caution">
    <text evidence="8">The sequence shown here is derived from an EMBL/GenBank/DDBJ whole genome shotgun (WGS) entry which is preliminary data.</text>
</comment>
<sequence length="154" mass="17108">MKKALLIPIVIYLLTACAGGGDSSSESSNATSQQDLPSIDQYDPNRGVGKFTEVEIPDAIDPELALAGEAVFKMKCASCHRLTDERLVGPGFKGVTKKHDAVWIMNFLTNTEEMIDLDPELQAQLEICLVRMPNQNLTDEDTRAIYEFMRQNDE</sequence>
<dbReference type="EMBL" id="DXEZ01000270">
    <property type="protein sequence ID" value="HIX55307.1"/>
    <property type="molecule type" value="Genomic_DNA"/>
</dbReference>
<dbReference type="InterPro" id="IPR036909">
    <property type="entry name" value="Cyt_c-like_dom_sf"/>
</dbReference>
<dbReference type="Pfam" id="PF00034">
    <property type="entry name" value="Cytochrom_C"/>
    <property type="match status" value="1"/>
</dbReference>
<evidence type="ECO:0000259" key="7">
    <source>
        <dbReference type="PROSITE" id="PS51007"/>
    </source>
</evidence>
<reference evidence="8" key="1">
    <citation type="journal article" date="2021" name="PeerJ">
        <title>Extensive microbial diversity within the chicken gut microbiome revealed by metagenomics and culture.</title>
        <authorList>
            <person name="Gilroy R."/>
            <person name="Ravi A."/>
            <person name="Getino M."/>
            <person name="Pursley I."/>
            <person name="Horton D.L."/>
            <person name="Alikhan N.F."/>
            <person name="Baker D."/>
            <person name="Gharbi K."/>
            <person name="Hall N."/>
            <person name="Watson M."/>
            <person name="Adriaenssens E.M."/>
            <person name="Foster-Nyarko E."/>
            <person name="Jarju S."/>
            <person name="Secka A."/>
            <person name="Antonio M."/>
            <person name="Oren A."/>
            <person name="Chaudhuri R.R."/>
            <person name="La Ragione R."/>
            <person name="Hildebrand F."/>
            <person name="Pallen M.J."/>
        </authorList>
    </citation>
    <scope>NUCLEOTIDE SEQUENCE</scope>
    <source>
        <strain evidence="8">1719</strain>
    </source>
</reference>
<evidence type="ECO:0000256" key="4">
    <source>
        <dbReference type="PROSITE-ProRule" id="PRU00433"/>
    </source>
</evidence>
<evidence type="ECO:0000256" key="5">
    <source>
        <dbReference type="SAM" id="MobiDB-lite"/>
    </source>
</evidence>
<accession>A0A9D1WBL1</accession>
<evidence type="ECO:0000256" key="2">
    <source>
        <dbReference type="ARBA" id="ARBA00022723"/>
    </source>
</evidence>
<feature type="domain" description="Cytochrome c" evidence="7">
    <location>
        <begin position="63"/>
        <end position="153"/>
    </location>
</feature>
<feature type="region of interest" description="Disordered" evidence="5">
    <location>
        <begin position="23"/>
        <end position="45"/>
    </location>
</feature>
<organism evidence="8 9">
    <name type="scientific">Candidatus Sphingobacterium stercoripullorum</name>
    <dbReference type="NCBI Taxonomy" id="2838759"/>
    <lineage>
        <taxon>Bacteria</taxon>
        <taxon>Pseudomonadati</taxon>
        <taxon>Bacteroidota</taxon>
        <taxon>Sphingobacteriia</taxon>
        <taxon>Sphingobacteriales</taxon>
        <taxon>Sphingobacteriaceae</taxon>
        <taxon>Sphingobacterium</taxon>
    </lineage>
</organism>
<dbReference type="PROSITE" id="PS51257">
    <property type="entry name" value="PROKAR_LIPOPROTEIN"/>
    <property type="match status" value="1"/>
</dbReference>
<name>A0A9D1WBL1_9SPHI</name>
<dbReference type="SUPFAM" id="SSF46626">
    <property type="entry name" value="Cytochrome c"/>
    <property type="match status" value="1"/>
</dbReference>
<protein>
    <submittedName>
        <fullName evidence="8">Cytochrome c</fullName>
    </submittedName>
</protein>
<evidence type="ECO:0000313" key="8">
    <source>
        <dbReference type="EMBL" id="HIX55307.1"/>
    </source>
</evidence>
<proteinExistence type="predicted"/>
<feature type="compositionally biased region" description="Low complexity" evidence="5">
    <location>
        <begin position="23"/>
        <end position="32"/>
    </location>
</feature>
<keyword evidence="3 4" id="KW-0408">Iron</keyword>
<dbReference type="GO" id="GO:0046872">
    <property type="term" value="F:metal ion binding"/>
    <property type="evidence" value="ECO:0007669"/>
    <property type="project" value="UniProtKB-KW"/>
</dbReference>
<dbReference type="InterPro" id="IPR009056">
    <property type="entry name" value="Cyt_c-like_dom"/>
</dbReference>
<keyword evidence="2 4" id="KW-0479">Metal-binding</keyword>
<dbReference type="PROSITE" id="PS51007">
    <property type="entry name" value="CYTC"/>
    <property type="match status" value="1"/>
</dbReference>